<dbReference type="SMART" id="SM00481">
    <property type="entry name" value="POLIIIAc"/>
    <property type="match status" value="1"/>
</dbReference>
<name>A0A0F9YT65_9ZZZZ</name>
<protein>
    <recommendedName>
        <fullName evidence="1">Polymerase/histidinol phosphatase N-terminal domain-containing protein</fullName>
    </recommendedName>
</protein>
<dbReference type="SUPFAM" id="SSF89550">
    <property type="entry name" value="PHP domain-like"/>
    <property type="match status" value="1"/>
</dbReference>
<evidence type="ECO:0000313" key="2">
    <source>
        <dbReference type="EMBL" id="KKO07984.1"/>
    </source>
</evidence>
<dbReference type="InterPro" id="IPR003141">
    <property type="entry name" value="Pol/His_phosphatase_N"/>
</dbReference>
<reference evidence="2" key="1">
    <citation type="journal article" date="2015" name="Nature">
        <title>Complex archaea that bridge the gap between prokaryotes and eukaryotes.</title>
        <authorList>
            <person name="Spang A."/>
            <person name="Saw J.H."/>
            <person name="Jorgensen S.L."/>
            <person name="Zaremba-Niedzwiedzka K."/>
            <person name="Martijn J."/>
            <person name="Lind A.E."/>
            <person name="van Eijk R."/>
            <person name="Schleper C."/>
            <person name="Guy L."/>
            <person name="Ettema T.J."/>
        </authorList>
    </citation>
    <scope>NUCLEOTIDE SEQUENCE</scope>
</reference>
<dbReference type="EMBL" id="LAZR01000011">
    <property type="protein sequence ID" value="KKO07984.1"/>
    <property type="molecule type" value="Genomic_DNA"/>
</dbReference>
<dbReference type="GO" id="GO:0004534">
    <property type="term" value="F:5'-3' RNA exonuclease activity"/>
    <property type="evidence" value="ECO:0007669"/>
    <property type="project" value="TreeGrafter"/>
</dbReference>
<dbReference type="Gene3D" id="3.20.20.140">
    <property type="entry name" value="Metal-dependent hydrolases"/>
    <property type="match status" value="1"/>
</dbReference>
<dbReference type="InterPro" id="IPR032165">
    <property type="entry name" value="DUF5001"/>
</dbReference>
<dbReference type="PANTHER" id="PTHR42924:SF3">
    <property type="entry name" value="POLYMERASE_HISTIDINOL PHOSPHATASE N-TERMINAL DOMAIN-CONTAINING PROTEIN"/>
    <property type="match status" value="1"/>
</dbReference>
<gene>
    <name evidence="2" type="ORF">LCGC14_0053260</name>
</gene>
<dbReference type="Pfam" id="PF16392">
    <property type="entry name" value="DUF5001"/>
    <property type="match status" value="1"/>
</dbReference>
<dbReference type="InterPro" id="IPR052018">
    <property type="entry name" value="PHP_domain"/>
</dbReference>
<dbReference type="GO" id="GO:0035312">
    <property type="term" value="F:5'-3' DNA exonuclease activity"/>
    <property type="evidence" value="ECO:0007669"/>
    <property type="project" value="TreeGrafter"/>
</dbReference>
<dbReference type="PANTHER" id="PTHR42924">
    <property type="entry name" value="EXONUCLEASE"/>
    <property type="match status" value="1"/>
</dbReference>
<feature type="domain" description="Polymerase/histidinol phosphatase N-terminal" evidence="1">
    <location>
        <begin position="43"/>
        <end position="121"/>
    </location>
</feature>
<evidence type="ECO:0000259" key="1">
    <source>
        <dbReference type="SMART" id="SM00481"/>
    </source>
</evidence>
<dbReference type="AlphaFoldDB" id="A0A0F9YT65"/>
<dbReference type="CDD" id="cd12112">
    <property type="entry name" value="PHP_HisPPase_Chlorobi_like"/>
    <property type="match status" value="1"/>
</dbReference>
<comment type="caution">
    <text evidence="2">The sequence shown here is derived from an EMBL/GenBank/DDBJ whole genome shotgun (WGS) entry which is preliminary data.</text>
</comment>
<proteinExistence type="predicted"/>
<dbReference type="InterPro" id="IPR016195">
    <property type="entry name" value="Pol/histidinol_Pase-like"/>
</dbReference>
<sequence length="371" mass="42312">MKTRLAFLYFLFISFSILAQEHKHSSSRPLNFPDIPGYKSLKTDLHIHTVFSDGYVWPNIRVMEALRDNLDAISLTEHLEYQPHLTDIPHPDRNRSYNIAMAEAKEHDLMIVHGSEITRSEPMGHNNAVFIEDANPILQDKAEDAFKEAKKQGAFVFWNHPAWYNQSPKGNPIFSDFQKERIRKGELHGIEVINSVDYAQESLALALEHNLTIMGTSDIHGLIDWDYTEKGNQRPITLVFAKEKSIESMQEALFAGRTVAVYNGLLVGKEEFLIPLLEKSLVIEKARYANNTQVLLLEVKNITSSDLLFENESEYTFYDSSPVFEIKAGETKKLSLKTLENKSEVILKLKALGCFTAPKQQPIISYKITIK</sequence>
<organism evidence="2">
    <name type="scientific">marine sediment metagenome</name>
    <dbReference type="NCBI Taxonomy" id="412755"/>
    <lineage>
        <taxon>unclassified sequences</taxon>
        <taxon>metagenomes</taxon>
        <taxon>ecological metagenomes</taxon>
    </lineage>
</organism>
<accession>A0A0F9YT65</accession>